<dbReference type="Proteomes" id="UP001552594">
    <property type="component" value="Unassembled WGS sequence"/>
</dbReference>
<evidence type="ECO:0000313" key="1">
    <source>
        <dbReference type="EMBL" id="MEV5510388.1"/>
    </source>
</evidence>
<sequence>MRDEVISAVRSLADREHQQRVWVERRFPHPGYFDDFSLSLNILDDATVLDRPHKAVGFTLRSGHEAEAMARLAERLDEVLRAVGRQEPDAAFLASPLWAQVVSAANDALHTLTC</sequence>
<dbReference type="InterPro" id="IPR057705">
    <property type="entry name" value="DUF7945"/>
</dbReference>
<dbReference type="Pfam" id="PF25656">
    <property type="entry name" value="DUF7945"/>
    <property type="match status" value="1"/>
</dbReference>
<dbReference type="EMBL" id="JBFAUK010000031">
    <property type="protein sequence ID" value="MEV5510388.1"/>
    <property type="molecule type" value="Genomic_DNA"/>
</dbReference>
<gene>
    <name evidence="1" type="ORF">AB0L16_28850</name>
</gene>
<reference evidence="1 2" key="1">
    <citation type="submission" date="2024-06" db="EMBL/GenBank/DDBJ databases">
        <title>The Natural Products Discovery Center: Release of the First 8490 Sequenced Strains for Exploring Actinobacteria Biosynthetic Diversity.</title>
        <authorList>
            <person name="Kalkreuter E."/>
            <person name="Kautsar S.A."/>
            <person name="Yang D."/>
            <person name="Bader C.D."/>
            <person name="Teijaro C.N."/>
            <person name="Fluegel L."/>
            <person name="Davis C.M."/>
            <person name="Simpson J.R."/>
            <person name="Lauterbach L."/>
            <person name="Steele A.D."/>
            <person name="Gui C."/>
            <person name="Meng S."/>
            <person name="Li G."/>
            <person name="Viehrig K."/>
            <person name="Ye F."/>
            <person name="Su P."/>
            <person name="Kiefer A.F."/>
            <person name="Nichols A."/>
            <person name="Cepeda A.J."/>
            <person name="Yan W."/>
            <person name="Fan B."/>
            <person name="Jiang Y."/>
            <person name="Adhikari A."/>
            <person name="Zheng C.-J."/>
            <person name="Schuster L."/>
            <person name="Cowan T.M."/>
            <person name="Smanski M.J."/>
            <person name="Chevrette M.G."/>
            <person name="De Carvalho L.P.S."/>
            <person name="Shen B."/>
        </authorList>
    </citation>
    <scope>NUCLEOTIDE SEQUENCE [LARGE SCALE GENOMIC DNA]</scope>
    <source>
        <strain evidence="1 2">NPDC052347</strain>
    </source>
</reference>
<proteinExistence type="predicted"/>
<accession>A0ABV3K5F9</accession>
<comment type="caution">
    <text evidence="1">The sequence shown here is derived from an EMBL/GenBank/DDBJ whole genome shotgun (WGS) entry which is preliminary data.</text>
</comment>
<name>A0ABV3K5F9_STRON</name>
<organism evidence="1 2">
    <name type="scientific">Streptomyces orinoci</name>
    <name type="common">Streptoverticillium orinoci</name>
    <dbReference type="NCBI Taxonomy" id="67339"/>
    <lineage>
        <taxon>Bacteria</taxon>
        <taxon>Bacillati</taxon>
        <taxon>Actinomycetota</taxon>
        <taxon>Actinomycetes</taxon>
        <taxon>Kitasatosporales</taxon>
        <taxon>Streptomycetaceae</taxon>
        <taxon>Streptomyces</taxon>
    </lineage>
</organism>
<dbReference type="RefSeq" id="WP_109279997.1">
    <property type="nucleotide sequence ID" value="NZ_JBFAUK010000031.1"/>
</dbReference>
<dbReference type="NCBIfam" id="NF047838">
    <property type="entry name" value="SCO4402_fam"/>
    <property type="match status" value="1"/>
</dbReference>
<evidence type="ECO:0000313" key="2">
    <source>
        <dbReference type="Proteomes" id="UP001552594"/>
    </source>
</evidence>
<keyword evidence="2" id="KW-1185">Reference proteome</keyword>
<protein>
    <submittedName>
        <fullName evidence="1">Uncharacterized protein</fullName>
    </submittedName>
</protein>